<protein>
    <recommendedName>
        <fullName evidence="9">Transmembrane 9 superfamily member</fullName>
    </recommendedName>
</protein>
<dbReference type="Pfam" id="PF02990">
    <property type="entry name" value="EMP70"/>
    <property type="match status" value="1"/>
</dbReference>
<feature type="transmembrane region" description="Helical" evidence="9">
    <location>
        <begin position="262"/>
        <end position="284"/>
    </location>
</feature>
<dbReference type="EMBL" id="CAJOBJ010000285">
    <property type="protein sequence ID" value="CAF3811627.1"/>
    <property type="molecule type" value="Genomic_DNA"/>
</dbReference>
<comment type="caution">
    <text evidence="10">The sequence shown here is derived from an EMBL/GenBank/DDBJ whole genome shotgun (WGS) entry which is preliminary data.</text>
</comment>
<evidence type="ECO:0000256" key="2">
    <source>
        <dbReference type="ARBA" id="ARBA00004555"/>
    </source>
</evidence>
<evidence type="ECO:0000256" key="5">
    <source>
        <dbReference type="ARBA" id="ARBA00022729"/>
    </source>
</evidence>
<gene>
    <name evidence="10" type="ORF">GIL414_LOCUS1670</name>
</gene>
<sequence>MANMSYISLICIIFYIQPISTFYIPGVAPLDFKKGENVEVKAVKMTSTKTQLPYDYYDVAMHCKPANGTKYKSENLGEILRGDRIVNTKFKVEMATNVGCQSLCKDKHLNKQQSSTISKRIRKNYYVHLLIDNLPCATKFENVETHEVLYEHGYRLGLYTKKTEETYINNHLIMKLYYHKESEDLYRVVGFEVEPKSIDSKRINVNNDGTCAIQNGQEMQKIDPKNENAITTTYEVIWANSETRWASRWDTYLAMTDAQIHWFSIVNSVIVVFFLAGILSMIIVKTLRRDIARYNQEDADDGSEETGWKLVHGDVFRPPHRKNVLAALIGSGIQIFLMSLIVIGVLPFGAMFIELFFIFSAIWENQYYYLFGFLFLVFIIIIISCSQISIVITYFQLCGEDYHWWWRSFIASGGSAFYVFAYSIFYFFTKLDITEVIPIMLYFGYTFLICFTFWTLTGTIGFIASYIFVRKIYAAVKIE</sequence>
<evidence type="ECO:0000313" key="10">
    <source>
        <dbReference type="EMBL" id="CAF3811627.1"/>
    </source>
</evidence>
<evidence type="ECO:0000256" key="1">
    <source>
        <dbReference type="ARBA" id="ARBA00004141"/>
    </source>
</evidence>
<evidence type="ECO:0000256" key="7">
    <source>
        <dbReference type="ARBA" id="ARBA00023034"/>
    </source>
</evidence>
<organism evidence="10 11">
    <name type="scientific">Rotaria magnacalcarata</name>
    <dbReference type="NCBI Taxonomy" id="392030"/>
    <lineage>
        <taxon>Eukaryota</taxon>
        <taxon>Metazoa</taxon>
        <taxon>Spiralia</taxon>
        <taxon>Gnathifera</taxon>
        <taxon>Rotifera</taxon>
        <taxon>Eurotatoria</taxon>
        <taxon>Bdelloidea</taxon>
        <taxon>Philodinida</taxon>
        <taxon>Philodinidae</taxon>
        <taxon>Rotaria</taxon>
    </lineage>
</organism>
<evidence type="ECO:0000256" key="9">
    <source>
        <dbReference type="RuleBase" id="RU363079"/>
    </source>
</evidence>
<dbReference type="PANTHER" id="PTHR10766:SF55">
    <property type="entry name" value="TRANSMEMBRANE 9 SUPERFAMILY MEMBER 4"/>
    <property type="match status" value="1"/>
</dbReference>
<feature type="transmembrane region" description="Helical" evidence="9">
    <location>
        <begin position="440"/>
        <end position="469"/>
    </location>
</feature>
<evidence type="ECO:0000256" key="6">
    <source>
        <dbReference type="ARBA" id="ARBA00022989"/>
    </source>
</evidence>
<dbReference type="GO" id="GO:0005794">
    <property type="term" value="C:Golgi apparatus"/>
    <property type="evidence" value="ECO:0007669"/>
    <property type="project" value="UniProtKB-SubCell"/>
</dbReference>
<dbReference type="GO" id="GO:0016020">
    <property type="term" value="C:membrane"/>
    <property type="evidence" value="ECO:0007669"/>
    <property type="project" value="UniProtKB-SubCell"/>
</dbReference>
<keyword evidence="4 9" id="KW-0812">Transmembrane</keyword>
<comment type="similarity">
    <text evidence="3 9">Belongs to the nonaspanin (TM9SF) (TC 9.A.2) family.</text>
</comment>
<dbReference type="AlphaFoldDB" id="A0A8S2JJC2"/>
<feature type="transmembrane region" description="Helical" evidence="9">
    <location>
        <begin position="368"/>
        <end position="392"/>
    </location>
</feature>
<comment type="subcellular location">
    <subcellularLocation>
        <location evidence="2">Golgi apparatus</location>
    </subcellularLocation>
    <subcellularLocation>
        <location evidence="1">Membrane</location>
        <topology evidence="1">Multi-pass membrane protein</topology>
    </subcellularLocation>
</comment>
<evidence type="ECO:0000313" key="11">
    <source>
        <dbReference type="Proteomes" id="UP000681720"/>
    </source>
</evidence>
<keyword evidence="8 9" id="KW-0472">Membrane</keyword>
<keyword evidence="5" id="KW-0732">Signal</keyword>
<feature type="transmembrane region" description="Helical" evidence="9">
    <location>
        <begin position="404"/>
        <end position="428"/>
    </location>
</feature>
<dbReference type="InterPro" id="IPR004240">
    <property type="entry name" value="EMP70"/>
</dbReference>
<reference evidence="10" key="1">
    <citation type="submission" date="2021-02" db="EMBL/GenBank/DDBJ databases">
        <authorList>
            <person name="Nowell W R."/>
        </authorList>
    </citation>
    <scope>NUCLEOTIDE SEQUENCE</scope>
</reference>
<feature type="transmembrane region" description="Helical" evidence="9">
    <location>
        <begin position="335"/>
        <end position="362"/>
    </location>
</feature>
<dbReference type="Proteomes" id="UP000681720">
    <property type="component" value="Unassembled WGS sequence"/>
</dbReference>
<name>A0A8S2JJC2_9BILA</name>
<keyword evidence="7" id="KW-0333">Golgi apparatus</keyword>
<dbReference type="PANTHER" id="PTHR10766">
    <property type="entry name" value="TRANSMEMBRANE 9 SUPERFAMILY PROTEIN"/>
    <property type="match status" value="1"/>
</dbReference>
<dbReference type="GO" id="GO:0072657">
    <property type="term" value="P:protein localization to membrane"/>
    <property type="evidence" value="ECO:0007669"/>
    <property type="project" value="TreeGrafter"/>
</dbReference>
<evidence type="ECO:0000256" key="3">
    <source>
        <dbReference type="ARBA" id="ARBA00005227"/>
    </source>
</evidence>
<accession>A0A8S2JJC2</accession>
<evidence type="ECO:0000256" key="4">
    <source>
        <dbReference type="ARBA" id="ARBA00022692"/>
    </source>
</evidence>
<keyword evidence="6 9" id="KW-1133">Transmembrane helix</keyword>
<proteinExistence type="inferred from homology"/>
<evidence type="ECO:0000256" key="8">
    <source>
        <dbReference type="ARBA" id="ARBA00023136"/>
    </source>
</evidence>
<comment type="caution">
    <text evidence="9">Lacks conserved residue(s) required for the propagation of feature annotation.</text>
</comment>